<dbReference type="Pfam" id="PF13609">
    <property type="entry name" value="Porin_4"/>
    <property type="match status" value="1"/>
</dbReference>
<keyword evidence="5" id="KW-0812">Transmembrane</keyword>
<dbReference type="GO" id="GO:0046930">
    <property type="term" value="C:pore complex"/>
    <property type="evidence" value="ECO:0007669"/>
    <property type="project" value="UniProtKB-KW"/>
</dbReference>
<sequence>MNRTIFALAAVIASGAVHAQSSVTLYGVVDVNLEYVNKVGVVPTVANGFNSGTGHSVFRESSGGYSGSRWGLRGTEDLGGGLKSIIVLENGFNADSGTFQQGGRMFGRQAFVGLDSSVGQFTFGRQYHSLFATLANFMPARFATQYEPAGVIAGANFREDNVAKYTGKFGPLTAQAHWSFGVGTALPQTSPNIPGVGGSGEIPGQFRRDSAYGAGLTYLTGPIGLGIAYDQWNPTIGTSNGTFKKAAVMASYEFGVVKVMGGYRWGQNKDQNDRLVLRDDFYWVGGQYRLSPAFDFTLEYNYQNLKNLGGSTSAANPWQIALIADYTLSKRTDIYLTTAYSRNAGLTLDSAASGFPSSLALGNTYALSRGQTSMYGAAVGIRHIF</sequence>
<evidence type="ECO:0000256" key="1">
    <source>
        <dbReference type="ARBA" id="ARBA00004571"/>
    </source>
</evidence>
<organism evidence="13 14">
    <name type="scientific">Cupriavidus necator</name>
    <name type="common">Alcaligenes eutrophus</name>
    <name type="synonym">Ralstonia eutropha</name>
    <dbReference type="NCBI Taxonomy" id="106590"/>
    <lineage>
        <taxon>Bacteria</taxon>
        <taxon>Pseudomonadati</taxon>
        <taxon>Pseudomonadota</taxon>
        <taxon>Betaproteobacteria</taxon>
        <taxon>Burkholderiales</taxon>
        <taxon>Burkholderiaceae</taxon>
        <taxon>Cupriavidus</taxon>
    </lineage>
</organism>
<dbReference type="AlphaFoldDB" id="A0A367P9Z5"/>
<dbReference type="PRINTS" id="PR00182">
    <property type="entry name" value="ECOLNEIPORIN"/>
</dbReference>
<feature type="chain" id="PRO_5016794165" evidence="11">
    <location>
        <begin position="20"/>
        <end position="385"/>
    </location>
</feature>
<keyword evidence="4" id="KW-1134">Transmembrane beta strand</keyword>
<evidence type="ECO:0000256" key="11">
    <source>
        <dbReference type="SAM" id="SignalP"/>
    </source>
</evidence>
<evidence type="ECO:0000256" key="8">
    <source>
        <dbReference type="ARBA" id="ARBA00023114"/>
    </source>
</evidence>
<dbReference type="RefSeq" id="WP_114135171.1">
    <property type="nucleotide sequence ID" value="NZ_CP068435.1"/>
</dbReference>
<dbReference type="EMBL" id="QDHA01000092">
    <property type="protein sequence ID" value="RCJ04670.1"/>
    <property type="molecule type" value="Genomic_DNA"/>
</dbReference>
<evidence type="ECO:0000256" key="3">
    <source>
        <dbReference type="ARBA" id="ARBA00022448"/>
    </source>
</evidence>
<dbReference type="SUPFAM" id="SSF56935">
    <property type="entry name" value="Porins"/>
    <property type="match status" value="1"/>
</dbReference>
<comment type="subunit">
    <text evidence="2">Homotrimer.</text>
</comment>
<keyword evidence="6 11" id="KW-0732">Signal</keyword>
<keyword evidence="7" id="KW-0406">Ion transport</keyword>
<dbReference type="InterPro" id="IPR033900">
    <property type="entry name" value="Gram_neg_porin_domain"/>
</dbReference>
<keyword evidence="3" id="KW-0813">Transport</keyword>
<dbReference type="CDD" id="cd00342">
    <property type="entry name" value="gram_neg_porins"/>
    <property type="match status" value="1"/>
</dbReference>
<keyword evidence="10" id="KW-0998">Cell outer membrane</keyword>
<dbReference type="InterPro" id="IPR001702">
    <property type="entry name" value="Porin_Gram-ve"/>
</dbReference>
<evidence type="ECO:0000256" key="4">
    <source>
        <dbReference type="ARBA" id="ARBA00022452"/>
    </source>
</evidence>
<dbReference type="Gene3D" id="2.40.160.10">
    <property type="entry name" value="Porin"/>
    <property type="match status" value="1"/>
</dbReference>
<dbReference type="InterPro" id="IPR050298">
    <property type="entry name" value="Gram-neg_bact_OMP"/>
</dbReference>
<evidence type="ECO:0000256" key="5">
    <source>
        <dbReference type="ARBA" id="ARBA00022692"/>
    </source>
</evidence>
<evidence type="ECO:0000256" key="10">
    <source>
        <dbReference type="ARBA" id="ARBA00023237"/>
    </source>
</evidence>
<reference evidence="13 14" key="1">
    <citation type="submission" date="2018-04" db="EMBL/GenBank/DDBJ databases">
        <title>Cupriavidus necator CR12 genome sequencing and assembly.</title>
        <authorList>
            <person name="Ben Fekih I."/>
            <person name="Mazhar H.S."/>
            <person name="Bello S.K."/>
            <person name="Rensing C."/>
        </authorList>
    </citation>
    <scope>NUCLEOTIDE SEQUENCE [LARGE SCALE GENOMIC DNA]</scope>
    <source>
        <strain evidence="13 14">CR12</strain>
    </source>
</reference>
<dbReference type="GO" id="GO:0009279">
    <property type="term" value="C:cell outer membrane"/>
    <property type="evidence" value="ECO:0007669"/>
    <property type="project" value="UniProtKB-SubCell"/>
</dbReference>
<keyword evidence="9" id="KW-0472">Membrane</keyword>
<feature type="domain" description="Porin" evidence="12">
    <location>
        <begin position="7"/>
        <end position="344"/>
    </location>
</feature>
<evidence type="ECO:0000256" key="6">
    <source>
        <dbReference type="ARBA" id="ARBA00022729"/>
    </source>
</evidence>
<evidence type="ECO:0000256" key="7">
    <source>
        <dbReference type="ARBA" id="ARBA00023065"/>
    </source>
</evidence>
<dbReference type="Proteomes" id="UP000253501">
    <property type="component" value="Unassembled WGS sequence"/>
</dbReference>
<protein>
    <submittedName>
        <fullName evidence="13">Porin</fullName>
    </submittedName>
</protein>
<evidence type="ECO:0000256" key="9">
    <source>
        <dbReference type="ARBA" id="ARBA00023136"/>
    </source>
</evidence>
<evidence type="ECO:0000256" key="2">
    <source>
        <dbReference type="ARBA" id="ARBA00011233"/>
    </source>
</evidence>
<comment type="caution">
    <text evidence="13">The sequence shown here is derived from an EMBL/GenBank/DDBJ whole genome shotgun (WGS) entry which is preliminary data.</text>
</comment>
<feature type="signal peptide" evidence="11">
    <location>
        <begin position="1"/>
        <end position="19"/>
    </location>
</feature>
<name>A0A367P9Z5_CUPNE</name>
<dbReference type="PANTHER" id="PTHR34501:SF9">
    <property type="entry name" value="MAJOR OUTER MEMBRANE PROTEIN P.IA"/>
    <property type="match status" value="1"/>
</dbReference>
<dbReference type="GO" id="GO:0015288">
    <property type="term" value="F:porin activity"/>
    <property type="evidence" value="ECO:0007669"/>
    <property type="project" value="UniProtKB-KW"/>
</dbReference>
<keyword evidence="8" id="KW-0626">Porin</keyword>
<accession>A0A367P9Z5</accession>
<evidence type="ECO:0000313" key="14">
    <source>
        <dbReference type="Proteomes" id="UP000253501"/>
    </source>
</evidence>
<evidence type="ECO:0000259" key="12">
    <source>
        <dbReference type="Pfam" id="PF13609"/>
    </source>
</evidence>
<dbReference type="GO" id="GO:0034220">
    <property type="term" value="P:monoatomic ion transmembrane transport"/>
    <property type="evidence" value="ECO:0007669"/>
    <property type="project" value="InterPro"/>
</dbReference>
<comment type="subcellular location">
    <subcellularLocation>
        <location evidence="1">Cell outer membrane</location>
        <topology evidence="1">Multi-pass membrane protein</topology>
    </subcellularLocation>
</comment>
<gene>
    <name evidence="13" type="ORF">DDK22_30560</name>
</gene>
<dbReference type="PANTHER" id="PTHR34501">
    <property type="entry name" value="PROTEIN YDDL-RELATED"/>
    <property type="match status" value="1"/>
</dbReference>
<evidence type="ECO:0000313" key="13">
    <source>
        <dbReference type="EMBL" id="RCJ04670.1"/>
    </source>
</evidence>
<dbReference type="InterPro" id="IPR023614">
    <property type="entry name" value="Porin_dom_sf"/>
</dbReference>
<proteinExistence type="predicted"/>